<keyword evidence="9" id="KW-1185">Reference proteome</keyword>
<dbReference type="Gene3D" id="3.30.720.10">
    <property type="entry name" value="Signal recognition particle alu RNA binding heterodimer, srp9/1"/>
    <property type="match status" value="1"/>
</dbReference>
<evidence type="ECO:0000256" key="6">
    <source>
        <dbReference type="ARBA" id="ARBA00023274"/>
    </source>
</evidence>
<dbReference type="GO" id="GO:0005786">
    <property type="term" value="C:signal recognition particle, endoplasmic reticulum targeting"/>
    <property type="evidence" value="ECO:0007669"/>
    <property type="project" value="UniProtKB-KW"/>
</dbReference>
<dbReference type="InterPro" id="IPR043502">
    <property type="entry name" value="DNA/RNA_pol_sf"/>
</dbReference>
<dbReference type="SUPFAM" id="SSF54762">
    <property type="entry name" value="Signal recognition particle alu RNA binding heterodimer, SRP9/14"/>
    <property type="match status" value="1"/>
</dbReference>
<dbReference type="PANTHER" id="PTHR48475">
    <property type="entry name" value="RIBONUCLEASE H"/>
    <property type="match status" value="1"/>
</dbReference>
<dbReference type="PANTHER" id="PTHR48475:SF1">
    <property type="entry name" value="RNASE H TYPE-1 DOMAIN-CONTAINING PROTEIN"/>
    <property type="match status" value="1"/>
</dbReference>
<dbReference type="GO" id="GO:0004523">
    <property type="term" value="F:RNA-DNA hybrid ribonuclease activity"/>
    <property type="evidence" value="ECO:0007669"/>
    <property type="project" value="InterPro"/>
</dbReference>
<dbReference type="InterPro" id="IPR043128">
    <property type="entry name" value="Rev_trsase/Diguanyl_cyclase"/>
</dbReference>
<sequence>MCTLELEVQLKYLVTKSDDPKVRIIFKDANLGTYFMTLNQSFTTTTITKRDPNEIWTLEFDCSYPTSGFGAGLVLISLDHDIFPFSFKLQFDNTNNTTEYEALLLCLKMIKEKGVKNIKAQGDVELIVNQVKNVYQVKNDHLKHYSNMVWDCIEDCEAFSIKSMFTEHNDKANSLVMLASLLLPHPKFKEDKYTIEIDSEWAKAIQSLTLTTSKTNVYSFFGKVNFLTRFVLDFVDKTRHIVEMVKGKVPFQWSTDGKSPFNEIKKAIAHARLEPLSQEHYSLNLLPCAPFESQVLLDTDPFLTELTKMYERTRDKGSVWVTLKRSSLQSKRKRKLQDGDGAIQQTSDYRCLVRATDGKKTISTTLSAKDHQRFQAAYAT</sequence>
<dbReference type="SUPFAM" id="SSF56672">
    <property type="entry name" value="DNA/RNA polymerases"/>
    <property type="match status" value="1"/>
</dbReference>
<feature type="non-terminal residue" evidence="8">
    <location>
        <position position="380"/>
    </location>
</feature>
<keyword evidence="3" id="KW-0963">Cytoplasm</keyword>
<dbReference type="InterPro" id="IPR009018">
    <property type="entry name" value="Signal_recog_particle_SRP9/14"/>
</dbReference>
<evidence type="ECO:0000256" key="2">
    <source>
        <dbReference type="ARBA" id="ARBA00010349"/>
    </source>
</evidence>
<dbReference type="InterPro" id="IPR012337">
    <property type="entry name" value="RNaseH-like_sf"/>
</dbReference>
<dbReference type="AlphaFoldDB" id="A0AA38FWZ4"/>
<dbReference type="Proteomes" id="UP000824469">
    <property type="component" value="Unassembled WGS sequence"/>
</dbReference>
<gene>
    <name evidence="8" type="ORF">KI387_025713</name>
</gene>
<dbReference type="Gene3D" id="3.30.420.10">
    <property type="entry name" value="Ribonuclease H-like superfamily/Ribonuclease H"/>
    <property type="match status" value="1"/>
</dbReference>
<dbReference type="InterPro" id="IPR002156">
    <property type="entry name" value="RNaseH_domain"/>
</dbReference>
<dbReference type="InterPro" id="IPR003210">
    <property type="entry name" value="Signal_recog_particle_SRP14"/>
</dbReference>
<evidence type="ECO:0000313" key="9">
    <source>
        <dbReference type="Proteomes" id="UP000824469"/>
    </source>
</evidence>
<dbReference type="Gene3D" id="3.30.70.270">
    <property type="match status" value="1"/>
</dbReference>
<comment type="subcellular location">
    <subcellularLocation>
        <location evidence="1">Cytoplasm</location>
    </subcellularLocation>
</comment>
<dbReference type="EMBL" id="JAHRHJ020000006">
    <property type="protein sequence ID" value="KAH9310678.1"/>
    <property type="molecule type" value="Genomic_DNA"/>
</dbReference>
<organism evidence="8 9">
    <name type="scientific">Taxus chinensis</name>
    <name type="common">Chinese yew</name>
    <name type="synonym">Taxus wallichiana var. chinensis</name>
    <dbReference type="NCBI Taxonomy" id="29808"/>
    <lineage>
        <taxon>Eukaryota</taxon>
        <taxon>Viridiplantae</taxon>
        <taxon>Streptophyta</taxon>
        <taxon>Embryophyta</taxon>
        <taxon>Tracheophyta</taxon>
        <taxon>Spermatophyta</taxon>
        <taxon>Pinopsida</taxon>
        <taxon>Pinidae</taxon>
        <taxon>Conifers II</taxon>
        <taxon>Cupressales</taxon>
        <taxon>Taxaceae</taxon>
        <taxon>Taxus</taxon>
    </lineage>
</organism>
<dbReference type="InterPro" id="IPR036397">
    <property type="entry name" value="RNaseH_sf"/>
</dbReference>
<evidence type="ECO:0000256" key="5">
    <source>
        <dbReference type="ARBA" id="ARBA00023135"/>
    </source>
</evidence>
<evidence type="ECO:0000256" key="4">
    <source>
        <dbReference type="ARBA" id="ARBA00022884"/>
    </source>
</evidence>
<comment type="similarity">
    <text evidence="2">Belongs to the SRP14 family.</text>
</comment>
<dbReference type="GO" id="GO:0030942">
    <property type="term" value="F:endoplasmic reticulum signal peptide binding"/>
    <property type="evidence" value="ECO:0007669"/>
    <property type="project" value="InterPro"/>
</dbReference>
<reference evidence="8 9" key="1">
    <citation type="journal article" date="2021" name="Nat. Plants">
        <title>The Taxus genome provides insights into paclitaxel biosynthesis.</title>
        <authorList>
            <person name="Xiong X."/>
            <person name="Gou J."/>
            <person name="Liao Q."/>
            <person name="Li Y."/>
            <person name="Zhou Q."/>
            <person name="Bi G."/>
            <person name="Li C."/>
            <person name="Du R."/>
            <person name="Wang X."/>
            <person name="Sun T."/>
            <person name="Guo L."/>
            <person name="Liang H."/>
            <person name="Lu P."/>
            <person name="Wu Y."/>
            <person name="Zhang Z."/>
            <person name="Ro D.K."/>
            <person name="Shang Y."/>
            <person name="Huang S."/>
            <person name="Yan J."/>
        </authorList>
    </citation>
    <scope>NUCLEOTIDE SEQUENCE [LARGE SCALE GENOMIC DNA]</scope>
    <source>
        <strain evidence="8">Ta-2019</strain>
    </source>
</reference>
<keyword evidence="6" id="KW-0687">Ribonucleoprotein</keyword>
<dbReference type="Pfam" id="PF02290">
    <property type="entry name" value="SRP14"/>
    <property type="match status" value="1"/>
</dbReference>
<keyword evidence="5" id="KW-0733">Signal recognition particle</keyword>
<evidence type="ECO:0000256" key="1">
    <source>
        <dbReference type="ARBA" id="ARBA00004496"/>
    </source>
</evidence>
<name>A0AA38FWZ4_TAXCH</name>
<dbReference type="GO" id="GO:0006614">
    <property type="term" value="P:SRP-dependent cotranslational protein targeting to membrane"/>
    <property type="evidence" value="ECO:0007669"/>
    <property type="project" value="InterPro"/>
</dbReference>
<dbReference type="GO" id="GO:0008312">
    <property type="term" value="F:7S RNA binding"/>
    <property type="evidence" value="ECO:0007669"/>
    <property type="project" value="InterPro"/>
</dbReference>
<evidence type="ECO:0000313" key="8">
    <source>
        <dbReference type="EMBL" id="KAH9310678.1"/>
    </source>
</evidence>
<evidence type="ECO:0000256" key="3">
    <source>
        <dbReference type="ARBA" id="ARBA00022490"/>
    </source>
</evidence>
<feature type="domain" description="RNase H type-1" evidence="7">
    <location>
        <begin position="74"/>
        <end position="176"/>
    </location>
</feature>
<dbReference type="Pfam" id="PF13456">
    <property type="entry name" value="RVT_3"/>
    <property type="match status" value="1"/>
</dbReference>
<comment type="caution">
    <text evidence="8">The sequence shown here is derived from an EMBL/GenBank/DDBJ whole genome shotgun (WGS) entry which is preliminary data.</text>
</comment>
<accession>A0AA38FWZ4</accession>
<proteinExistence type="inferred from homology"/>
<protein>
    <recommendedName>
        <fullName evidence="7">RNase H type-1 domain-containing protein</fullName>
    </recommendedName>
</protein>
<keyword evidence="4" id="KW-0694">RNA-binding</keyword>
<dbReference type="SUPFAM" id="SSF53098">
    <property type="entry name" value="Ribonuclease H-like"/>
    <property type="match status" value="1"/>
</dbReference>
<evidence type="ECO:0000259" key="7">
    <source>
        <dbReference type="Pfam" id="PF13456"/>
    </source>
</evidence>
<dbReference type="CDD" id="cd09279">
    <property type="entry name" value="RNase_HI_like"/>
    <property type="match status" value="1"/>
</dbReference>